<dbReference type="InterPro" id="IPR057835">
    <property type="entry name" value="EF-hand_STIM1/2"/>
</dbReference>
<dbReference type="PROSITE" id="PS50105">
    <property type="entry name" value="SAM_DOMAIN"/>
    <property type="match status" value="1"/>
</dbReference>
<dbReference type="PANTHER" id="PTHR15136">
    <property type="entry name" value="STROMAL INTERACTION MOLECULE HOMOLOG"/>
    <property type="match status" value="1"/>
</dbReference>
<feature type="signal peptide" evidence="1">
    <location>
        <begin position="1"/>
        <end position="27"/>
    </location>
</feature>
<keyword evidence="4" id="KW-1185">Reference proteome</keyword>
<name>A0ABD6EW97_9BILA</name>
<dbReference type="InterPro" id="IPR037608">
    <property type="entry name" value="STIM1/2"/>
</dbReference>
<dbReference type="InterPro" id="IPR013761">
    <property type="entry name" value="SAM/pointed_sf"/>
</dbReference>
<organism evidence="3 4">
    <name type="scientific">Gnathostoma spinigerum</name>
    <dbReference type="NCBI Taxonomy" id="75299"/>
    <lineage>
        <taxon>Eukaryota</taxon>
        <taxon>Metazoa</taxon>
        <taxon>Ecdysozoa</taxon>
        <taxon>Nematoda</taxon>
        <taxon>Chromadorea</taxon>
        <taxon>Rhabditida</taxon>
        <taxon>Spirurina</taxon>
        <taxon>Gnathostomatomorpha</taxon>
        <taxon>Gnathostomatoidea</taxon>
        <taxon>Gnathostomatidae</taxon>
        <taxon>Gnathostoma</taxon>
    </lineage>
</organism>
<evidence type="ECO:0000313" key="4">
    <source>
        <dbReference type="Proteomes" id="UP001608902"/>
    </source>
</evidence>
<keyword evidence="1" id="KW-0732">Signal</keyword>
<reference evidence="3 4" key="1">
    <citation type="submission" date="2024-08" db="EMBL/GenBank/DDBJ databases">
        <title>Gnathostoma spinigerum genome.</title>
        <authorList>
            <person name="Gonzalez-Bertolin B."/>
            <person name="Monzon S."/>
            <person name="Zaballos A."/>
            <person name="Jimenez P."/>
            <person name="Dekumyoy P."/>
            <person name="Varona S."/>
            <person name="Cuesta I."/>
            <person name="Sumanam S."/>
            <person name="Adisakwattana P."/>
            <person name="Gasser R.B."/>
            <person name="Hernandez-Gonzalez A."/>
            <person name="Young N.D."/>
            <person name="Perteguer M.J."/>
        </authorList>
    </citation>
    <scope>NUCLEOTIDE SEQUENCE [LARGE SCALE GENOMIC DNA]</scope>
    <source>
        <strain evidence="3">AL3</strain>
        <tissue evidence="3">Liver</tissue>
    </source>
</reference>
<dbReference type="AlphaFoldDB" id="A0ABD6EW97"/>
<feature type="domain" description="SAM" evidence="2">
    <location>
        <begin position="119"/>
        <end position="151"/>
    </location>
</feature>
<accession>A0ABD6EW97</accession>
<gene>
    <name evidence="3" type="ORF">AB6A40_010335</name>
</gene>
<dbReference type="EMBL" id="JBGFUD010013103">
    <property type="protein sequence ID" value="MFH4983626.1"/>
    <property type="molecule type" value="Genomic_DNA"/>
</dbReference>
<dbReference type="InterPro" id="IPR011992">
    <property type="entry name" value="EF-hand-dom_pair"/>
</dbReference>
<dbReference type="SUPFAM" id="SSF47473">
    <property type="entry name" value="EF-hand"/>
    <property type="match status" value="1"/>
</dbReference>
<dbReference type="SUPFAM" id="SSF47769">
    <property type="entry name" value="SAM/Pointed domain"/>
    <property type="match status" value="1"/>
</dbReference>
<evidence type="ECO:0000259" key="2">
    <source>
        <dbReference type="PROSITE" id="PS50105"/>
    </source>
</evidence>
<dbReference type="Gene3D" id="1.10.238.180">
    <property type="match status" value="1"/>
</dbReference>
<dbReference type="Proteomes" id="UP001608902">
    <property type="component" value="Unassembled WGS sequence"/>
</dbReference>
<evidence type="ECO:0000313" key="3">
    <source>
        <dbReference type="EMBL" id="MFH4983626.1"/>
    </source>
</evidence>
<proteinExistence type="predicted"/>
<feature type="chain" id="PRO_5044750502" description="SAM domain-containing protein" evidence="1">
    <location>
        <begin position="28"/>
        <end position="166"/>
    </location>
</feature>
<comment type="caution">
    <text evidence="3">The sequence shown here is derived from an EMBL/GenBank/DDBJ whole genome shotgun (WGS) entry which is preliminary data.</text>
</comment>
<evidence type="ECO:0000256" key="1">
    <source>
        <dbReference type="SAM" id="SignalP"/>
    </source>
</evidence>
<protein>
    <recommendedName>
        <fullName evidence="2">SAM domain-containing protein</fullName>
    </recommendedName>
</protein>
<sequence length="166" mass="19153">MALQKMFFNQPLWLILTVVLPVFGAGSEKLTKTVLITAEDEKLRDPEGYAAIKELHRLMDDDESGSIDPEESSDFLKEDMKIGGSDRLKREKAFHHNNDNSITVDDLWEAWFGASERMWTVDEVINWLENTVKLPQYSSKFSEARVDGKTLPRYCRFAMACQNFRV</sequence>
<dbReference type="Pfam" id="PF07647">
    <property type="entry name" value="SAM_2"/>
    <property type="match status" value="1"/>
</dbReference>
<dbReference type="InterPro" id="IPR001660">
    <property type="entry name" value="SAM"/>
</dbReference>
<dbReference type="Gene3D" id="1.10.150.50">
    <property type="entry name" value="Transcription Factor, Ets-1"/>
    <property type="match status" value="1"/>
</dbReference>
<dbReference type="PANTHER" id="PTHR15136:SF5">
    <property type="entry name" value="STROMAL INTERACTION MOLECULE HOMOLOG"/>
    <property type="match status" value="1"/>
</dbReference>
<dbReference type="Pfam" id="PF25578">
    <property type="entry name" value="EF-hand_STIM1"/>
    <property type="match status" value="1"/>
</dbReference>